<dbReference type="OrthoDB" id="1711006at2759"/>
<dbReference type="Proteomes" id="UP000650467">
    <property type="component" value="Unassembled WGS sequence"/>
</dbReference>
<proteinExistence type="predicted"/>
<keyword evidence="3" id="KW-1185">Reference proteome</keyword>
<dbReference type="Gene3D" id="3.30.200.20">
    <property type="entry name" value="Phosphorylase Kinase, domain 1"/>
    <property type="match status" value="1"/>
</dbReference>
<feature type="domain" description="Protein kinase" evidence="1">
    <location>
        <begin position="12"/>
        <end position="362"/>
    </location>
</feature>
<dbReference type="Gene3D" id="1.10.510.10">
    <property type="entry name" value="Transferase(Phosphotransferase) domain 1"/>
    <property type="match status" value="1"/>
</dbReference>
<dbReference type="SUPFAM" id="SSF56112">
    <property type="entry name" value="Protein kinase-like (PK-like)"/>
    <property type="match status" value="1"/>
</dbReference>
<name>A0A835VRN9_CHLIN</name>
<dbReference type="PROSITE" id="PS50011">
    <property type="entry name" value="PROTEIN_KINASE_DOM"/>
    <property type="match status" value="1"/>
</dbReference>
<dbReference type="EMBL" id="JAEHOC010000081">
    <property type="protein sequence ID" value="KAG2423343.1"/>
    <property type="molecule type" value="Genomic_DNA"/>
</dbReference>
<dbReference type="Pfam" id="PF07714">
    <property type="entry name" value="PK_Tyr_Ser-Thr"/>
    <property type="match status" value="2"/>
</dbReference>
<accession>A0A835VRN9</accession>
<dbReference type="InterPro" id="IPR000719">
    <property type="entry name" value="Prot_kinase_dom"/>
</dbReference>
<dbReference type="SMART" id="SM00220">
    <property type="entry name" value="S_TKc"/>
    <property type="match status" value="1"/>
</dbReference>
<dbReference type="GO" id="GO:0004674">
    <property type="term" value="F:protein serine/threonine kinase activity"/>
    <property type="evidence" value="ECO:0007669"/>
    <property type="project" value="TreeGrafter"/>
</dbReference>
<dbReference type="GO" id="GO:0005524">
    <property type="term" value="F:ATP binding"/>
    <property type="evidence" value="ECO:0007669"/>
    <property type="project" value="InterPro"/>
</dbReference>
<gene>
    <name evidence="2" type="ORF">HXX76_015391</name>
</gene>
<dbReference type="InterPro" id="IPR011009">
    <property type="entry name" value="Kinase-like_dom_sf"/>
</dbReference>
<reference evidence="2" key="1">
    <citation type="journal article" date="2020" name="bioRxiv">
        <title>Comparative genomics of Chlamydomonas.</title>
        <authorList>
            <person name="Craig R.J."/>
            <person name="Hasan A.R."/>
            <person name="Ness R.W."/>
            <person name="Keightley P.D."/>
        </authorList>
    </citation>
    <scope>NUCLEOTIDE SEQUENCE</scope>
    <source>
        <strain evidence="2">SAG 7.73</strain>
    </source>
</reference>
<evidence type="ECO:0000313" key="2">
    <source>
        <dbReference type="EMBL" id="KAG2423343.1"/>
    </source>
</evidence>
<dbReference type="InterPro" id="IPR008271">
    <property type="entry name" value="Ser/Thr_kinase_AS"/>
</dbReference>
<dbReference type="InterPro" id="IPR001245">
    <property type="entry name" value="Ser-Thr/Tyr_kinase_cat_dom"/>
</dbReference>
<comment type="caution">
    <text evidence="2">The sequence shown here is derived from an EMBL/GenBank/DDBJ whole genome shotgun (WGS) entry which is preliminary data.</text>
</comment>
<sequence>MVKTVKELTQSIQVKEVLGSGGFAWVFKGVYQASDVAVKLAAAPKDTDRERFCREAVLAQQLRHPHVVTTYVARGAEMSSEMIEQCLELHTAGNGGGTGAGTSGGAGGSMAPNHPGVPDAFNMLPNFPSTRSEDNMGNPRVARQEAGGWGNALRSVGVLPDQILMVMVLELCDMGNLSATLKRGVFVPVPGRTSLLAARRMLVRTATEICRGMLHLHISNVIHGDLKPSNVLLSRARKDRRGFVAKVADFGLSKLLHDDTNLVMSDHIGTVAYSSPEAIQGNHSKACDVWSFGMLLWELVAQERPFSSFTPAQIMMGVGYNRLRPTWPREVWPELCAIGERCLATNPADRPSFAQLEEELVVLEEALRDESLRMSLQRAAAAAASTASTASTTSSCTDGPGPSIAATAATAVAAAPVWAAVPAATTTAAATAAPSAATAWTAVDARVAAAP</sequence>
<evidence type="ECO:0000259" key="1">
    <source>
        <dbReference type="PROSITE" id="PS50011"/>
    </source>
</evidence>
<evidence type="ECO:0000313" key="3">
    <source>
        <dbReference type="Proteomes" id="UP000650467"/>
    </source>
</evidence>
<protein>
    <recommendedName>
        <fullName evidence="1">Protein kinase domain-containing protein</fullName>
    </recommendedName>
</protein>
<dbReference type="PANTHER" id="PTHR44329">
    <property type="entry name" value="SERINE/THREONINE-PROTEIN KINASE TNNI3K-RELATED"/>
    <property type="match status" value="1"/>
</dbReference>
<dbReference type="AlphaFoldDB" id="A0A835VRN9"/>
<dbReference type="PANTHER" id="PTHR44329:SF214">
    <property type="entry name" value="PROTEIN KINASE DOMAIN-CONTAINING PROTEIN"/>
    <property type="match status" value="1"/>
</dbReference>
<dbReference type="PROSITE" id="PS00108">
    <property type="entry name" value="PROTEIN_KINASE_ST"/>
    <property type="match status" value="1"/>
</dbReference>
<dbReference type="InterPro" id="IPR051681">
    <property type="entry name" value="Ser/Thr_Kinases-Pseudokinases"/>
</dbReference>
<organism evidence="2 3">
    <name type="scientific">Chlamydomonas incerta</name>
    <dbReference type="NCBI Taxonomy" id="51695"/>
    <lineage>
        <taxon>Eukaryota</taxon>
        <taxon>Viridiplantae</taxon>
        <taxon>Chlorophyta</taxon>
        <taxon>core chlorophytes</taxon>
        <taxon>Chlorophyceae</taxon>
        <taxon>CS clade</taxon>
        <taxon>Chlamydomonadales</taxon>
        <taxon>Chlamydomonadaceae</taxon>
        <taxon>Chlamydomonas</taxon>
    </lineage>
</organism>